<name>A0A3B6PSW6_WHEAT</name>
<evidence type="ECO:0000313" key="2">
    <source>
        <dbReference type="EnsemblPlants" id="TraesCS6B02G430600.1"/>
    </source>
</evidence>
<evidence type="ECO:0000256" key="1">
    <source>
        <dbReference type="SAM" id="MobiDB-lite"/>
    </source>
</evidence>
<keyword evidence="3" id="KW-1185">Reference proteome</keyword>
<dbReference type="SMR" id="A0A3B6PSW6"/>
<protein>
    <submittedName>
        <fullName evidence="2">Uncharacterized protein</fullName>
    </submittedName>
</protein>
<organism evidence="2">
    <name type="scientific">Triticum aestivum</name>
    <name type="common">Wheat</name>
    <dbReference type="NCBI Taxonomy" id="4565"/>
    <lineage>
        <taxon>Eukaryota</taxon>
        <taxon>Viridiplantae</taxon>
        <taxon>Streptophyta</taxon>
        <taxon>Embryophyta</taxon>
        <taxon>Tracheophyta</taxon>
        <taxon>Spermatophyta</taxon>
        <taxon>Magnoliopsida</taxon>
        <taxon>Liliopsida</taxon>
        <taxon>Poales</taxon>
        <taxon>Poaceae</taxon>
        <taxon>BOP clade</taxon>
        <taxon>Pooideae</taxon>
        <taxon>Triticodae</taxon>
        <taxon>Triticeae</taxon>
        <taxon>Triticinae</taxon>
        <taxon>Triticum</taxon>
    </lineage>
</organism>
<proteinExistence type="predicted"/>
<dbReference type="OrthoDB" id="713161at2759"/>
<feature type="region of interest" description="Disordered" evidence="1">
    <location>
        <begin position="23"/>
        <end position="48"/>
    </location>
</feature>
<dbReference type="AlphaFoldDB" id="A0A3B6PSW6"/>
<reference evidence="2" key="1">
    <citation type="submission" date="2018-08" db="EMBL/GenBank/DDBJ databases">
        <authorList>
            <person name="Rossello M."/>
        </authorList>
    </citation>
    <scope>NUCLEOTIDE SEQUENCE [LARGE SCALE GENOMIC DNA]</scope>
    <source>
        <strain evidence="2">cv. Chinese Spring</strain>
    </source>
</reference>
<evidence type="ECO:0000313" key="3">
    <source>
        <dbReference type="Proteomes" id="UP000019116"/>
    </source>
</evidence>
<accession>A0A3B6PSW6</accession>
<dbReference type="Proteomes" id="UP000019116">
    <property type="component" value="Chromosome 6B"/>
</dbReference>
<dbReference type="Gramene" id="TraesCS6B02G430600.1">
    <property type="protein sequence ID" value="TraesCS6B02G430600.1"/>
    <property type="gene ID" value="TraesCS6B02G430600"/>
</dbReference>
<dbReference type="PaxDb" id="4565-Traes_6DL_8C9332DE8.1"/>
<reference evidence="2" key="2">
    <citation type="submission" date="2018-10" db="UniProtKB">
        <authorList>
            <consortium name="EnsemblPlants"/>
        </authorList>
    </citation>
    <scope>IDENTIFICATION</scope>
</reference>
<dbReference type="EnsemblPlants" id="TraesCS6B02G430600.1">
    <property type="protein sequence ID" value="TraesCS6B02G430600.1"/>
    <property type="gene ID" value="TraesCS6B02G430600"/>
</dbReference>
<sequence>MPGRQSMALRNLAAKLRIPTSAAARLPSPPTPAAFRLPSDPSVPPPSVSRLESARDWYQFQRARYDDVTREFRNFRLEVVWSERVANLLDLAYKVGCPIVVGGVVMKGIAYRVLAYQKM</sequence>